<proteinExistence type="inferred from homology"/>
<protein>
    <recommendedName>
        <fullName evidence="4">Aldehyde dehydrogenase domain-containing protein</fullName>
    </recommendedName>
</protein>
<sequence length="474" mass="50933">MDSTIPLIIDGQDVVLQSGERQFNIPSPEANGYTSFQGATKQLAIQAAESSARAFASWSKTKPVERRELLQKLAQIFKSKAKEVEQICVEEIHCDAIYAQNIAQDGLDLIEECAALTTSAVLGSIPSVRGDGYGLVFKEPLGVILGIAPWNAPIILGLRAVIAPIAAGNTAILKGSELSPRVHYFLASLFREAGFPPGVVNFLLHGPRDGAEIFDALIKHRAIRKCNFTGSTQVGRIIAAQAAMVLKPVLLELGGKNFVIVLDDANLDLAAQEIIKGAFLNNGQICMSTDLIISTKGVAVKLEEKLLGLLQTVQQSGTVITAAAKMKLDALVKDAIDKGAKVYTAPVPDSSSNALPQSFIPTIITDLKPEMAFYETESFGPLCGLITVEDENRIIEIAEQATYGLSAAIFSNNHYKALKLAESIKSGAIHINSMTVHDEATLPHGGRCDSGWGRFGSQWGLQEFLQTKTVTLHQ</sequence>
<accession>A0A6V8HD81</accession>
<dbReference type="InterPro" id="IPR016161">
    <property type="entry name" value="Ald_DH/histidinol_DH"/>
</dbReference>
<keyword evidence="6" id="KW-1185">Reference proteome</keyword>
<dbReference type="EMBL" id="DF933830">
    <property type="protein sequence ID" value="GAM39442.1"/>
    <property type="molecule type" value="Genomic_DNA"/>
</dbReference>
<dbReference type="InterPro" id="IPR016163">
    <property type="entry name" value="Ald_DH_C"/>
</dbReference>
<comment type="similarity">
    <text evidence="3">Belongs to the aldehyde dehydrogenase family.</text>
</comment>
<name>A0A6V8HD81_TALPI</name>
<dbReference type="Gene3D" id="3.40.309.10">
    <property type="entry name" value="Aldehyde Dehydrogenase, Chain A, domain 2"/>
    <property type="match status" value="1"/>
</dbReference>
<organism evidence="5 6">
    <name type="scientific">Talaromyces pinophilus</name>
    <name type="common">Penicillium pinophilum</name>
    <dbReference type="NCBI Taxonomy" id="128442"/>
    <lineage>
        <taxon>Eukaryota</taxon>
        <taxon>Fungi</taxon>
        <taxon>Dikarya</taxon>
        <taxon>Ascomycota</taxon>
        <taxon>Pezizomycotina</taxon>
        <taxon>Eurotiomycetes</taxon>
        <taxon>Eurotiomycetidae</taxon>
        <taxon>Eurotiales</taxon>
        <taxon>Trichocomaceae</taxon>
        <taxon>Talaromyces</taxon>
        <taxon>Talaromyces sect. Talaromyces</taxon>
    </lineage>
</organism>
<dbReference type="GO" id="GO:0004777">
    <property type="term" value="F:succinate-semialdehyde dehydrogenase (NAD+) activity"/>
    <property type="evidence" value="ECO:0007669"/>
    <property type="project" value="TreeGrafter"/>
</dbReference>
<keyword evidence="1 3" id="KW-0560">Oxidoreductase</keyword>
<dbReference type="GO" id="GO:0009450">
    <property type="term" value="P:gamma-aminobutyric acid catabolic process"/>
    <property type="evidence" value="ECO:0007669"/>
    <property type="project" value="TreeGrafter"/>
</dbReference>
<dbReference type="Pfam" id="PF00171">
    <property type="entry name" value="Aldedh"/>
    <property type="match status" value="1"/>
</dbReference>
<dbReference type="PROSITE" id="PS00687">
    <property type="entry name" value="ALDEHYDE_DEHYDR_GLU"/>
    <property type="match status" value="1"/>
</dbReference>
<dbReference type="Proteomes" id="UP000053095">
    <property type="component" value="Unassembled WGS sequence"/>
</dbReference>
<dbReference type="InterPro" id="IPR029510">
    <property type="entry name" value="Ald_DH_CS_GLU"/>
</dbReference>
<dbReference type="InterPro" id="IPR050740">
    <property type="entry name" value="Aldehyde_DH_Superfamily"/>
</dbReference>
<dbReference type="PANTHER" id="PTHR43353:SF6">
    <property type="entry name" value="CYTOPLASMIC ALDEHYDE DEHYDROGENASE (EUROFUNG)"/>
    <property type="match status" value="1"/>
</dbReference>
<dbReference type="PANTHER" id="PTHR43353">
    <property type="entry name" value="SUCCINATE-SEMIALDEHYDE DEHYDROGENASE, MITOCHONDRIAL"/>
    <property type="match status" value="1"/>
</dbReference>
<comment type="caution">
    <text evidence="5">The sequence shown here is derived from an EMBL/GenBank/DDBJ whole genome shotgun (WGS) entry which is preliminary data.</text>
</comment>
<reference evidence="6" key="1">
    <citation type="journal article" date="2015" name="Genome Announc.">
        <title>Draft genome sequence of Talaromyces cellulolyticus strain Y-94, a source of lignocellulosic biomass-degrading enzymes.</title>
        <authorList>
            <person name="Fujii T."/>
            <person name="Koike H."/>
            <person name="Sawayama S."/>
            <person name="Yano S."/>
            <person name="Inoue H."/>
        </authorList>
    </citation>
    <scope>NUCLEOTIDE SEQUENCE [LARGE SCALE GENOMIC DNA]</scope>
    <source>
        <strain evidence="6">Y-94</strain>
    </source>
</reference>
<evidence type="ECO:0000259" key="4">
    <source>
        <dbReference type="Pfam" id="PF00171"/>
    </source>
</evidence>
<evidence type="ECO:0000256" key="1">
    <source>
        <dbReference type="ARBA" id="ARBA00023002"/>
    </source>
</evidence>
<dbReference type="SUPFAM" id="SSF53720">
    <property type="entry name" value="ALDH-like"/>
    <property type="match status" value="1"/>
</dbReference>
<feature type="active site" evidence="2">
    <location>
        <position position="252"/>
    </location>
</feature>
<evidence type="ECO:0000256" key="2">
    <source>
        <dbReference type="PROSITE-ProRule" id="PRU10007"/>
    </source>
</evidence>
<dbReference type="InterPro" id="IPR015590">
    <property type="entry name" value="Aldehyde_DH_dom"/>
</dbReference>
<evidence type="ECO:0000256" key="3">
    <source>
        <dbReference type="RuleBase" id="RU003345"/>
    </source>
</evidence>
<dbReference type="AlphaFoldDB" id="A0A6V8HD81"/>
<gene>
    <name evidence="5" type="ORF">TCE0_034f10995</name>
</gene>
<evidence type="ECO:0000313" key="5">
    <source>
        <dbReference type="EMBL" id="GAM39442.1"/>
    </source>
</evidence>
<dbReference type="InterPro" id="IPR016162">
    <property type="entry name" value="Ald_DH_N"/>
</dbReference>
<evidence type="ECO:0000313" key="6">
    <source>
        <dbReference type="Proteomes" id="UP000053095"/>
    </source>
</evidence>
<dbReference type="Gene3D" id="3.40.605.10">
    <property type="entry name" value="Aldehyde Dehydrogenase, Chain A, domain 1"/>
    <property type="match status" value="1"/>
</dbReference>
<feature type="domain" description="Aldehyde dehydrogenase" evidence="4">
    <location>
        <begin position="33"/>
        <end position="470"/>
    </location>
</feature>